<evidence type="ECO:0000313" key="3">
    <source>
        <dbReference type="EnsemblMetazoa" id="KAF7494567.1"/>
    </source>
</evidence>
<feature type="transmembrane region" description="Helical" evidence="1">
    <location>
        <begin position="152"/>
        <end position="173"/>
    </location>
</feature>
<reference evidence="2" key="2">
    <citation type="submission" date="2020-01" db="EMBL/GenBank/DDBJ databases">
        <authorList>
            <person name="Korhonen P.K.K."/>
            <person name="Guangxu M.G."/>
            <person name="Wang T.W."/>
            <person name="Stroehlein A.J.S."/>
            <person name="Young N.D."/>
            <person name="Ang C.-S.A."/>
            <person name="Fernando D.W.F."/>
            <person name="Lu H.L."/>
            <person name="Taylor S.T."/>
            <person name="Ehtesham M.E.M."/>
            <person name="Najaraj S.H.N."/>
            <person name="Harsha G.H.G."/>
            <person name="Madugundu A.M."/>
            <person name="Renuse S.R."/>
            <person name="Holt D.H."/>
            <person name="Pandey A.P."/>
            <person name="Papenfuss A.P."/>
            <person name="Gasser R.B.G."/>
            <person name="Fischer K.F."/>
        </authorList>
    </citation>
    <scope>NUCLEOTIDE SEQUENCE</scope>
    <source>
        <strain evidence="2">SSS_KF_BRIS2020</strain>
    </source>
</reference>
<reference evidence="4" key="1">
    <citation type="journal article" date="2020" name="PLoS Negl. Trop. Dis.">
        <title>High-quality nuclear genome for Sarcoptes scabiei-A critical resource for a neglected parasite.</title>
        <authorList>
            <person name="Korhonen P.K."/>
            <person name="Gasser R.B."/>
            <person name="Ma G."/>
            <person name="Wang T."/>
            <person name="Stroehlein A.J."/>
            <person name="Young N.D."/>
            <person name="Ang C.S."/>
            <person name="Fernando D.D."/>
            <person name="Lu H.C."/>
            <person name="Taylor S."/>
            <person name="Reynolds S.L."/>
            <person name="Mofiz E."/>
            <person name="Najaraj S.H."/>
            <person name="Gowda H."/>
            <person name="Madugundu A."/>
            <person name="Renuse S."/>
            <person name="Holt D."/>
            <person name="Pandey A."/>
            <person name="Papenfuss A.T."/>
            <person name="Fischer K."/>
        </authorList>
    </citation>
    <scope>NUCLEOTIDE SEQUENCE [LARGE SCALE GENOMIC DNA]</scope>
</reference>
<accession>A0A834RDE7</accession>
<sequence>MPWNLIHRLQMHFYHFVYLNNLVSKYFFDPKIDFDGRIKSKKFEWNIFGAILINVTMLSVCLVYLFRIQWCHLNPYCILVHFSPPNNENYFALIHSIWSLIVLITISIKPKKYQNLTFLLPLNINKTNYDRFGLHKNQVAGFIRSRDVKLKLIDLIVVVGFLNGVFMATVIEIFRKSLITRYGIGWIIFWYLNFNYWVAHAGSNTNHIPIALSIIQDYLGLLQQRIEFRFNEIFKQLEQHSYRFSSIQNQVARIDYCQIKFEIIFQKFNDQMRPYLTIVIFTYTVLITFLIYILFLSGLPIDFVPIYAILTIYHVVYICILIIYASRISSRSNKFNHWIQILLMKNRKRKYWDVFKRRTRNSMQWRDELRISSISRHTLGFRLINGYLITSNTLIDTLFYVSTFFFLAIGGILKR</sequence>
<feature type="transmembrane region" description="Helical" evidence="1">
    <location>
        <begin position="275"/>
        <end position="298"/>
    </location>
</feature>
<gene>
    <name evidence="2" type="ORF">SSS_1092</name>
</gene>
<dbReference type="AlphaFoldDB" id="A0A834RDE7"/>
<feature type="transmembrane region" description="Helical" evidence="1">
    <location>
        <begin position="179"/>
        <end position="198"/>
    </location>
</feature>
<feature type="transmembrane region" description="Helical" evidence="1">
    <location>
        <begin position="304"/>
        <end position="325"/>
    </location>
</feature>
<keyword evidence="4" id="KW-1185">Reference proteome</keyword>
<keyword evidence="1" id="KW-0812">Transmembrane</keyword>
<dbReference type="EnsemblMetazoa" id="SSS_1092s_mrna">
    <property type="protein sequence ID" value="KAF7494567.1"/>
    <property type="gene ID" value="SSS_1092"/>
</dbReference>
<feature type="transmembrane region" description="Helical" evidence="1">
    <location>
        <begin position="47"/>
        <end position="70"/>
    </location>
</feature>
<keyword evidence="1" id="KW-0472">Membrane</keyword>
<feature type="transmembrane region" description="Helical" evidence="1">
    <location>
        <begin position="394"/>
        <end position="413"/>
    </location>
</feature>
<protein>
    <submittedName>
        <fullName evidence="2 3">Uncharacterized protein</fullName>
    </submittedName>
</protein>
<evidence type="ECO:0000313" key="2">
    <source>
        <dbReference type="EMBL" id="KAF7494567.1"/>
    </source>
</evidence>
<dbReference type="Proteomes" id="UP000070412">
    <property type="component" value="Unassembled WGS sequence"/>
</dbReference>
<reference evidence="3" key="3">
    <citation type="submission" date="2022-06" db="UniProtKB">
        <authorList>
            <consortium name="EnsemblMetazoa"/>
        </authorList>
    </citation>
    <scope>IDENTIFICATION</scope>
</reference>
<keyword evidence="1" id="KW-1133">Transmembrane helix</keyword>
<evidence type="ECO:0000256" key="1">
    <source>
        <dbReference type="SAM" id="Phobius"/>
    </source>
</evidence>
<organism evidence="2">
    <name type="scientific">Sarcoptes scabiei</name>
    <name type="common">Itch mite</name>
    <name type="synonym">Acarus scabiei</name>
    <dbReference type="NCBI Taxonomy" id="52283"/>
    <lineage>
        <taxon>Eukaryota</taxon>
        <taxon>Metazoa</taxon>
        <taxon>Ecdysozoa</taxon>
        <taxon>Arthropoda</taxon>
        <taxon>Chelicerata</taxon>
        <taxon>Arachnida</taxon>
        <taxon>Acari</taxon>
        <taxon>Acariformes</taxon>
        <taxon>Sarcoptiformes</taxon>
        <taxon>Astigmata</taxon>
        <taxon>Psoroptidia</taxon>
        <taxon>Sarcoptoidea</taxon>
        <taxon>Sarcoptidae</taxon>
        <taxon>Sarcoptinae</taxon>
        <taxon>Sarcoptes</taxon>
    </lineage>
</organism>
<dbReference type="EMBL" id="WVUK01000053">
    <property type="protein sequence ID" value="KAF7494567.1"/>
    <property type="molecule type" value="Genomic_DNA"/>
</dbReference>
<feature type="transmembrane region" description="Helical" evidence="1">
    <location>
        <begin position="90"/>
        <end position="108"/>
    </location>
</feature>
<proteinExistence type="predicted"/>
<name>A0A834RDE7_SARSC</name>
<evidence type="ECO:0000313" key="4">
    <source>
        <dbReference type="Proteomes" id="UP000070412"/>
    </source>
</evidence>